<evidence type="ECO:0000313" key="3">
    <source>
        <dbReference type="Proteomes" id="UP000295380"/>
    </source>
</evidence>
<accession>A0A4R7NPX1</accession>
<dbReference type="AlphaFoldDB" id="A0A4R7NPX1"/>
<keyword evidence="1" id="KW-1133">Transmembrane helix</keyword>
<dbReference type="PROSITE" id="PS51257">
    <property type="entry name" value="PROKAR_LIPOPROTEIN"/>
    <property type="match status" value="1"/>
</dbReference>
<keyword evidence="3" id="KW-1185">Reference proteome</keyword>
<dbReference type="Proteomes" id="UP000295380">
    <property type="component" value="Unassembled WGS sequence"/>
</dbReference>
<keyword evidence="1" id="KW-0472">Membrane</keyword>
<sequence>MSAMHDRRVLQVRRWIVGLIIAVTTTMLAGCGTVFYPERKGQPSGRIDPAVAIADGVGLLFYIIPGVIAYAIDFSNGTIYLPSRDNAQVDTLHFEDELDTQRLESMLAERTRMPVSLNDELVRVERVASREQALALVRMSGVYDGERLADMQVSDG</sequence>
<feature type="transmembrane region" description="Helical" evidence="1">
    <location>
        <begin position="12"/>
        <end position="37"/>
    </location>
</feature>
<dbReference type="OrthoDB" id="6105601at2"/>
<keyword evidence="1" id="KW-0812">Transmembrane</keyword>
<protein>
    <submittedName>
        <fullName evidence="2">Uncharacterized protein</fullName>
    </submittedName>
</protein>
<comment type="caution">
    <text evidence="2">The sequence shown here is derived from an EMBL/GenBank/DDBJ whole genome shotgun (WGS) entry which is preliminary data.</text>
</comment>
<evidence type="ECO:0000256" key="1">
    <source>
        <dbReference type="SAM" id="Phobius"/>
    </source>
</evidence>
<feature type="transmembrane region" description="Helical" evidence="1">
    <location>
        <begin position="49"/>
        <end position="72"/>
    </location>
</feature>
<gene>
    <name evidence="2" type="ORF">C8E00_103325</name>
</gene>
<name>A0A4R7NPX1_9GAMM</name>
<reference evidence="2 3" key="1">
    <citation type="submission" date="2019-03" db="EMBL/GenBank/DDBJ databases">
        <title>Genomic Encyclopedia of Type Strains, Phase IV (KMG-IV): sequencing the most valuable type-strain genomes for metagenomic binning, comparative biology and taxonomic classification.</title>
        <authorList>
            <person name="Goeker M."/>
        </authorList>
    </citation>
    <scope>NUCLEOTIDE SEQUENCE [LARGE SCALE GENOMIC DNA]</scope>
    <source>
        <strain evidence="2 3">DSM 6770</strain>
    </source>
</reference>
<dbReference type="EMBL" id="SOBR01000003">
    <property type="protein sequence ID" value="TDU22953.1"/>
    <property type="molecule type" value="Genomic_DNA"/>
</dbReference>
<organism evidence="2 3">
    <name type="scientific">Chromohalobacter marismortui</name>
    <dbReference type="NCBI Taxonomy" id="42055"/>
    <lineage>
        <taxon>Bacteria</taxon>
        <taxon>Pseudomonadati</taxon>
        <taxon>Pseudomonadota</taxon>
        <taxon>Gammaproteobacteria</taxon>
        <taxon>Oceanospirillales</taxon>
        <taxon>Halomonadaceae</taxon>
        <taxon>Chromohalobacter</taxon>
    </lineage>
</organism>
<proteinExistence type="predicted"/>
<evidence type="ECO:0000313" key="2">
    <source>
        <dbReference type="EMBL" id="TDU22953.1"/>
    </source>
</evidence>